<dbReference type="AlphaFoldDB" id="A0AAN9Q5V6"/>
<sequence length="77" mass="8707">MSLEKSRRFLLRFIPLWCIIGEYQDLAKICDSSPSMPSEIMKASSSSTAVERTFRGRTGVEEEAKIAPKLASKQQRN</sequence>
<comment type="caution">
    <text evidence="1">The sequence shown here is derived from an EMBL/GenBank/DDBJ whole genome shotgun (WGS) entry which is preliminary data.</text>
</comment>
<gene>
    <name evidence="1" type="ORF">VNO77_26767</name>
</gene>
<organism evidence="1 2">
    <name type="scientific">Canavalia gladiata</name>
    <name type="common">Sword bean</name>
    <name type="synonym">Dolichos gladiatus</name>
    <dbReference type="NCBI Taxonomy" id="3824"/>
    <lineage>
        <taxon>Eukaryota</taxon>
        <taxon>Viridiplantae</taxon>
        <taxon>Streptophyta</taxon>
        <taxon>Embryophyta</taxon>
        <taxon>Tracheophyta</taxon>
        <taxon>Spermatophyta</taxon>
        <taxon>Magnoliopsida</taxon>
        <taxon>eudicotyledons</taxon>
        <taxon>Gunneridae</taxon>
        <taxon>Pentapetalae</taxon>
        <taxon>rosids</taxon>
        <taxon>fabids</taxon>
        <taxon>Fabales</taxon>
        <taxon>Fabaceae</taxon>
        <taxon>Papilionoideae</taxon>
        <taxon>50 kb inversion clade</taxon>
        <taxon>NPAAA clade</taxon>
        <taxon>indigoferoid/millettioid clade</taxon>
        <taxon>Phaseoleae</taxon>
        <taxon>Canavalia</taxon>
    </lineage>
</organism>
<dbReference type="Proteomes" id="UP001367508">
    <property type="component" value="Unassembled WGS sequence"/>
</dbReference>
<reference evidence="1 2" key="1">
    <citation type="submission" date="2024-01" db="EMBL/GenBank/DDBJ databases">
        <title>The genomes of 5 underutilized Papilionoideae crops provide insights into root nodulation and disease resistanc.</title>
        <authorList>
            <person name="Jiang F."/>
        </authorList>
    </citation>
    <scope>NUCLEOTIDE SEQUENCE [LARGE SCALE GENOMIC DNA]</scope>
    <source>
        <strain evidence="1">LVBAO_FW01</strain>
        <tissue evidence="1">Leaves</tissue>
    </source>
</reference>
<name>A0AAN9Q5V6_CANGL</name>
<protein>
    <submittedName>
        <fullName evidence="1">Uncharacterized protein</fullName>
    </submittedName>
</protein>
<keyword evidence="2" id="KW-1185">Reference proteome</keyword>
<evidence type="ECO:0000313" key="2">
    <source>
        <dbReference type="Proteomes" id="UP001367508"/>
    </source>
</evidence>
<accession>A0AAN9Q5V6</accession>
<proteinExistence type="predicted"/>
<dbReference type="EMBL" id="JAYMYQ010000006">
    <property type="protein sequence ID" value="KAK7323301.1"/>
    <property type="molecule type" value="Genomic_DNA"/>
</dbReference>
<evidence type="ECO:0000313" key="1">
    <source>
        <dbReference type="EMBL" id="KAK7323301.1"/>
    </source>
</evidence>